<proteinExistence type="predicted"/>
<organism evidence="1 2">
    <name type="scientific">Thermospira aquatica</name>
    <dbReference type="NCBI Taxonomy" id="2828656"/>
    <lineage>
        <taxon>Bacteria</taxon>
        <taxon>Pseudomonadati</taxon>
        <taxon>Spirochaetota</taxon>
        <taxon>Spirochaetia</taxon>
        <taxon>Brevinematales</taxon>
        <taxon>Thermospiraceae</taxon>
        <taxon>Thermospira</taxon>
    </lineage>
</organism>
<protein>
    <recommendedName>
        <fullName evidence="3">Lipoprotein</fullName>
    </recommendedName>
</protein>
<dbReference type="SUPFAM" id="SSF63825">
    <property type="entry name" value="YWTD domain"/>
    <property type="match status" value="1"/>
</dbReference>
<evidence type="ECO:0000313" key="1">
    <source>
        <dbReference type="EMBL" id="URA10178.1"/>
    </source>
</evidence>
<sequence>MRKWISFGCVVLLVSVFFTGCGRRPPTMGKEVFLYVSLGNTNGCVGSNYDLLTNAGIVDDVEVKDYLDVPTSIQIIGKKVYIADKYRGVISVFSSGNFGKAVPQMEISNMGEGYAFETVFQVAVNKYGEIYAVASLTNTNVYETQGATNERENYLIYKFTYDGRFLYTIGINGINTAPMPMPDFIDLDLFGNLYVYFREDRAGELYWKVKRYSSSGELNFEFDSQYIAKKHEIDGEMYQSELYGIANLKNDERLIFFTANYLFKNQGDKGNQLVGYRSILEMYSILKNTVSRQLLDEKQRMEDVLGITADDTIVLYGYDEKYRVIRFHFYDMFKNQHTYQYAPVLSDYYANFGFYLDQNGELYSLVVKENKHYILLHWKKKNQTKVFE</sequence>
<dbReference type="RefSeq" id="WP_271435310.1">
    <property type="nucleotide sequence ID" value="NZ_CP073355.1"/>
</dbReference>
<evidence type="ECO:0000313" key="2">
    <source>
        <dbReference type="Proteomes" id="UP001056539"/>
    </source>
</evidence>
<gene>
    <name evidence="1" type="ORF">KDW03_11975</name>
</gene>
<reference evidence="1" key="2">
    <citation type="submission" date="2022-06" db="EMBL/GenBank/DDBJ databases">
        <title>Thermospira aquatica gen. nov., sp. nov.</title>
        <authorList>
            <person name="Ben Ali Gam Z."/>
            <person name="Labat M."/>
        </authorList>
    </citation>
    <scope>NUCLEOTIDE SEQUENCE</scope>
    <source>
        <strain evidence="1">F1F22</strain>
    </source>
</reference>
<dbReference type="KEGG" id="taqu:KDW03_11975"/>
<reference evidence="1" key="1">
    <citation type="submission" date="2021-04" db="EMBL/GenBank/DDBJ databases">
        <authorList>
            <person name="Postec A."/>
        </authorList>
    </citation>
    <scope>NUCLEOTIDE SEQUENCE</scope>
    <source>
        <strain evidence="1">F1F22</strain>
    </source>
</reference>
<keyword evidence="2" id="KW-1185">Reference proteome</keyword>
<dbReference type="EMBL" id="CP073355">
    <property type="protein sequence ID" value="URA10178.1"/>
    <property type="molecule type" value="Genomic_DNA"/>
</dbReference>
<dbReference type="PROSITE" id="PS51257">
    <property type="entry name" value="PROKAR_LIPOPROTEIN"/>
    <property type="match status" value="1"/>
</dbReference>
<dbReference type="AlphaFoldDB" id="A0AAX3BD28"/>
<accession>A0AAX3BD28</accession>
<name>A0AAX3BD28_9SPIR</name>
<dbReference type="Proteomes" id="UP001056539">
    <property type="component" value="Chromosome"/>
</dbReference>
<evidence type="ECO:0008006" key="3">
    <source>
        <dbReference type="Google" id="ProtNLM"/>
    </source>
</evidence>